<organism evidence="1 2">
    <name type="scientific">Ohtaekwangia koreensis</name>
    <dbReference type="NCBI Taxonomy" id="688867"/>
    <lineage>
        <taxon>Bacteria</taxon>
        <taxon>Pseudomonadati</taxon>
        <taxon>Bacteroidota</taxon>
        <taxon>Cytophagia</taxon>
        <taxon>Cytophagales</taxon>
        <taxon>Fulvivirgaceae</taxon>
        <taxon>Ohtaekwangia</taxon>
    </lineage>
</organism>
<dbReference type="Proteomes" id="UP000190961">
    <property type="component" value="Unassembled WGS sequence"/>
</dbReference>
<dbReference type="EMBL" id="FUZU01000001">
    <property type="protein sequence ID" value="SKC47549.1"/>
    <property type="molecule type" value="Genomic_DNA"/>
</dbReference>
<dbReference type="AlphaFoldDB" id="A0A1T5J847"/>
<sequence length="222" mass="25236">MKFLTLLVLLQPCVIFYSYGQEVNLKVRQATDEVCLCMEKTRTKDEERECLKKFSSSIIDVSLSNEDTLYIKGVFKNKCGIGKDSKCSFLNESDLAGYKLKKASVSIYTIEWQAGDSTNGNVVSLMESRSDFKTKQEALDNIKKIWGSADSNGDVVFSKKDGVFTDIRVYYTEWIDNAALYQILVQKNNTLETVTLTMKQDDRSIVMKILDKVLSKMKTDCK</sequence>
<dbReference type="STRING" id="688867.SAMN05660236_0859"/>
<accession>A0A1T5J847</accession>
<reference evidence="1 2" key="1">
    <citation type="submission" date="2017-02" db="EMBL/GenBank/DDBJ databases">
        <authorList>
            <person name="Peterson S.W."/>
        </authorList>
    </citation>
    <scope>NUCLEOTIDE SEQUENCE [LARGE SCALE GENOMIC DNA]</scope>
    <source>
        <strain evidence="1 2">DSM 25262</strain>
    </source>
</reference>
<keyword evidence="2" id="KW-1185">Reference proteome</keyword>
<name>A0A1T5J847_9BACT</name>
<dbReference type="RefSeq" id="WP_079685450.1">
    <property type="nucleotide sequence ID" value="NZ_FUZU01000001.1"/>
</dbReference>
<evidence type="ECO:0000313" key="2">
    <source>
        <dbReference type="Proteomes" id="UP000190961"/>
    </source>
</evidence>
<proteinExistence type="predicted"/>
<gene>
    <name evidence="1" type="ORF">SAMN05660236_0859</name>
</gene>
<protein>
    <submittedName>
        <fullName evidence="1">Uncharacterized protein</fullName>
    </submittedName>
</protein>
<evidence type="ECO:0000313" key="1">
    <source>
        <dbReference type="EMBL" id="SKC47549.1"/>
    </source>
</evidence>